<dbReference type="SUPFAM" id="SSF46894">
    <property type="entry name" value="C-terminal effector domain of the bipartite response regulators"/>
    <property type="match status" value="1"/>
</dbReference>
<keyword evidence="2" id="KW-0812">Transmembrane</keyword>
<dbReference type="InterPro" id="IPR016032">
    <property type="entry name" value="Sig_transdc_resp-reg_C-effctor"/>
</dbReference>
<accession>A0ABW9K8L0</accession>
<gene>
    <name evidence="3" type="ORF">ACKW6Q_18725</name>
</gene>
<evidence type="ECO:0000313" key="4">
    <source>
        <dbReference type="Proteomes" id="UP001634154"/>
    </source>
</evidence>
<keyword evidence="1" id="KW-0802">TPR repeat</keyword>
<evidence type="ECO:0000256" key="1">
    <source>
        <dbReference type="PROSITE-ProRule" id="PRU00339"/>
    </source>
</evidence>
<evidence type="ECO:0008006" key="5">
    <source>
        <dbReference type="Google" id="ProtNLM"/>
    </source>
</evidence>
<dbReference type="EMBL" id="JBJXVJ010000004">
    <property type="protein sequence ID" value="MFN1219007.1"/>
    <property type="molecule type" value="Genomic_DNA"/>
</dbReference>
<dbReference type="Proteomes" id="UP001634154">
    <property type="component" value="Unassembled WGS sequence"/>
</dbReference>
<dbReference type="SUPFAM" id="SSF48452">
    <property type="entry name" value="TPR-like"/>
    <property type="match status" value="1"/>
</dbReference>
<dbReference type="InterPro" id="IPR011990">
    <property type="entry name" value="TPR-like_helical_dom_sf"/>
</dbReference>
<organism evidence="3 4">
    <name type="scientific">Chryseobacterium kwangjuense</name>
    <dbReference type="NCBI Taxonomy" id="267125"/>
    <lineage>
        <taxon>Bacteria</taxon>
        <taxon>Pseudomonadati</taxon>
        <taxon>Bacteroidota</taxon>
        <taxon>Flavobacteriia</taxon>
        <taxon>Flavobacteriales</taxon>
        <taxon>Weeksellaceae</taxon>
        <taxon>Chryseobacterium group</taxon>
        <taxon>Chryseobacterium</taxon>
    </lineage>
</organism>
<keyword evidence="2" id="KW-1133">Transmembrane helix</keyword>
<feature type="transmembrane region" description="Helical" evidence="2">
    <location>
        <begin position="340"/>
        <end position="360"/>
    </location>
</feature>
<dbReference type="Pfam" id="PF13181">
    <property type="entry name" value="TPR_8"/>
    <property type="match status" value="1"/>
</dbReference>
<protein>
    <recommendedName>
        <fullName evidence="5">HTH luxR-type domain-containing protein</fullName>
    </recommendedName>
</protein>
<keyword evidence="2" id="KW-0472">Membrane</keyword>
<evidence type="ECO:0000256" key="2">
    <source>
        <dbReference type="SAM" id="Phobius"/>
    </source>
</evidence>
<dbReference type="PROSITE" id="PS50005">
    <property type="entry name" value="TPR"/>
    <property type="match status" value="1"/>
</dbReference>
<comment type="caution">
    <text evidence="3">The sequence shown here is derived from an EMBL/GenBank/DDBJ whole genome shotgun (WGS) entry which is preliminary data.</text>
</comment>
<reference evidence="3 4" key="1">
    <citation type="submission" date="2024-12" db="EMBL/GenBank/DDBJ databases">
        <title>Draft genome sequence of Chryseobacterium kwangjuense AG447.</title>
        <authorList>
            <person name="Cheptsov V.S."/>
            <person name="Belov A."/>
            <person name="Zavarzina A.G."/>
        </authorList>
    </citation>
    <scope>NUCLEOTIDE SEQUENCE [LARGE SCALE GENOMIC DNA]</scope>
    <source>
        <strain evidence="3 4">AG447</strain>
    </source>
</reference>
<name>A0ABW9K8L0_9FLAO</name>
<sequence length="521" mass="60437">MTPTYTLIMIRISLILFPFLLFAQEKITPKYIDSKIKEANACSLIGKHDLLVKKNEEILKNSRQIHYSKGITSSCLNLSGISFSEGNYKKSLEYLNRVRNEKYAQDNIDTQMKIRHLISYNYIAIGLVNDAISELKDVVNLSDGIPADSGRIYNKASILIDLGVLYRNKMQFDSATWFIKKGINTLPGRKSPKMQYMADLGYIALVEVKIDENKIDSADIYLKTVEARSGKLTVKSDARRYQLRGLIYERKEDYRSAITNYQKALELSKETKNIHNIVDIYGSLSQAYLKINDKKAYREAHQKYTSIKDSLNRNSEHSTENIVKELITKKEEKLNSQNQFLMYVVIAVALLIIIISIFIFRRIRSEKKILQEKNKEAKLLTKKLNTDFEEVVRLAKNNDPEFLARFQEVYPEFFPNLLKIEPKLLISELGFCALLFLNFSSKDIAQYTLVQPQSIQTRKNRLRKKLGIPSHTDIYLWMKDINSNREEVDSPSRSAKYHYKKYNLVIKRLNMILKSKKNKSA</sequence>
<keyword evidence="4" id="KW-1185">Reference proteome</keyword>
<dbReference type="InterPro" id="IPR019734">
    <property type="entry name" value="TPR_rpt"/>
</dbReference>
<feature type="repeat" description="TPR" evidence="1">
    <location>
        <begin position="238"/>
        <end position="271"/>
    </location>
</feature>
<dbReference type="Gene3D" id="1.25.40.10">
    <property type="entry name" value="Tetratricopeptide repeat domain"/>
    <property type="match status" value="2"/>
</dbReference>
<dbReference type="RefSeq" id="WP_409357809.1">
    <property type="nucleotide sequence ID" value="NZ_JBJXVJ010000004.1"/>
</dbReference>
<dbReference type="SMART" id="SM00028">
    <property type="entry name" value="TPR"/>
    <property type="match status" value="2"/>
</dbReference>
<evidence type="ECO:0000313" key="3">
    <source>
        <dbReference type="EMBL" id="MFN1219007.1"/>
    </source>
</evidence>
<proteinExistence type="predicted"/>